<reference evidence="10" key="1">
    <citation type="submission" date="2019-07" db="EMBL/GenBank/DDBJ databases">
        <title>De Novo Assembly of kiwifruit Actinidia rufa.</title>
        <authorList>
            <person name="Sugita-Konishi S."/>
            <person name="Sato K."/>
            <person name="Mori E."/>
            <person name="Abe Y."/>
            <person name="Kisaki G."/>
            <person name="Hamano K."/>
            <person name="Suezawa K."/>
            <person name="Otani M."/>
            <person name="Fukuda T."/>
            <person name="Manabe T."/>
            <person name="Gomi K."/>
            <person name="Tabuchi M."/>
            <person name="Akimitsu K."/>
            <person name="Kataoka I."/>
        </authorList>
    </citation>
    <scope>NUCLEOTIDE SEQUENCE [LARGE SCALE GENOMIC DNA]</scope>
    <source>
        <strain evidence="10">cv. Fuchu</strain>
    </source>
</reference>
<feature type="compositionally biased region" description="Basic residues" evidence="6">
    <location>
        <begin position="146"/>
        <end position="155"/>
    </location>
</feature>
<keyword evidence="5" id="KW-0233">DNA recombination</keyword>
<dbReference type="GO" id="GO:0004523">
    <property type="term" value="F:RNA-DNA hybrid ribonuclease activity"/>
    <property type="evidence" value="ECO:0007669"/>
    <property type="project" value="InterPro"/>
</dbReference>
<dbReference type="InterPro" id="IPR000477">
    <property type="entry name" value="RT_dom"/>
</dbReference>
<organism evidence="9 10">
    <name type="scientific">Actinidia rufa</name>
    <dbReference type="NCBI Taxonomy" id="165716"/>
    <lineage>
        <taxon>Eukaryota</taxon>
        <taxon>Viridiplantae</taxon>
        <taxon>Streptophyta</taxon>
        <taxon>Embryophyta</taxon>
        <taxon>Tracheophyta</taxon>
        <taxon>Spermatophyta</taxon>
        <taxon>Magnoliopsida</taxon>
        <taxon>eudicotyledons</taxon>
        <taxon>Gunneridae</taxon>
        <taxon>Pentapetalae</taxon>
        <taxon>asterids</taxon>
        <taxon>Ericales</taxon>
        <taxon>Actinidiaceae</taxon>
        <taxon>Actinidia</taxon>
    </lineage>
</organism>
<keyword evidence="4" id="KW-0378">Hydrolase</keyword>
<dbReference type="Gene3D" id="3.10.10.10">
    <property type="entry name" value="HIV Type 1 Reverse Transcriptase, subunit A, domain 1"/>
    <property type="match status" value="1"/>
</dbReference>
<evidence type="ECO:0000256" key="5">
    <source>
        <dbReference type="ARBA" id="ARBA00023172"/>
    </source>
</evidence>
<evidence type="ECO:0000256" key="2">
    <source>
        <dbReference type="ARBA" id="ARBA00022695"/>
    </source>
</evidence>
<sequence>MRVRHGKMLSPNPGEETHESRKDNQLLCRDESGSATRMSGDRMACGNTRQIQKEDDYRGALSKVKGLDKSAVPAVVGPGGNPHMSPGHLGTGGKLLADAQRAAKATSKQKPGGVKAQPVRMHRERRPVARSEPESHGDNRTEASSKRKSSPHRSRRSEDLRDALNAKRSQMVDLRQKLNSQREASAVMSALPVGSAAHPVALVRKSMNYGFKTPFSREIEGMDPPEKFVPPRFTLYDGKSDPRSHVSHVRQMMALWNHMDALMCRVFLSSLGDLGLKWFDRLPPGSIENFYQLTESFVARFVINTKAPKAVSSLLTLKKGRNESIRSYSKRYWETYNEIEECSEEMAVASYKLILSPGDRLWENLTLDPPTGLRDLMSRVEMFARLEDDVRESERTEGKLGRGEAAVKKRKDGSNPYETRVKQGINVVFKEPIYKLLARIRDKPYFKKPKSMGGDPKRRNQRWRCSYHGEKGHKTENCRALKAFLEQLVHDGHLKEFVDDEKTRAEAAEIEANRRPNRGREEAEETADPEDEDLPLAPPKKIKTAETERDCVTFSRAELERVQHPHSDPSVVQLRIGGYDVKRILVDTGSSVEVMYYDLFKQLKISQEQLKPARAPLVGFNAQAHWPLGTVSLKTRAGSQELMTEFVVVDIPSPYNAIVGRDWLHKIKGVASTLHQAIKFLTPRGEKTIYGDQVIAKQCYLATVSTKMAMKEVQMIEENTEVLEDVGRDPEAKVIEELVRYELGERGSDRFFLVGSGLNECERSELIQFLKANIEVFAWTPYEMPRIDPNFIRHELNVQPEFRPVKQRGRRSVPEHVDAVSEEVEKLREADAIVEVLYPSWLSNTVVVKKKTGKWRVCVDFTNLNRACPKDCFPLPKIDQLVDSTSRHARMSFLDAYRGYHQIALHGPDQEKTAFMTPRGVFCYKVMPFGLKNAGATYQRMVTKMFNHVLGKTMDAYIDDMVVKSKEDSDHLRDLDEIFAILRQHKLRLNAAKCAFGVGSGKFLGHLVTRRGIEADPEQIAAIEQIASPRNAKEVQKLTGMAAALNRFISKSSNKCRPFFKLLRKNAKFSWDEESEVAFQQFKKYLTKPPLLSDEGELLHVYLAVSEHATRYLPLEKLVLALVVTSRKLMHYFQAHPISVYTEFPLKAILMKADLTGRLSKWSLELGQFDISFLPRAAIKGQVLADFVAEFSPRSEIPGPIQSKLLEKGQNAQNAPSELSTTGEDTEVDPGLPRERVTAELKELPEEAEDTLEPPQVGPSMAWQMYVDGARNRQGEGAGVVLKSPEGSVFEQCLRFKFPATNNEAEYEALIAGLRSASKLGVPELCIYSDSKLVVGRELNAHANALASLASTFEGDHGRTVAVDIVSVPSIEATHSSVLVNTQLGPSWMDPIVNYLRADQLPDDRKEAHKIRIKAVRFWISPTGDLYKRSYQGPYLLCVHPSLVEDGYWWPYMQKDAQVYVRRCNKCQLFSPLIHQPARDLSPLTSPWPFAQWGMDIVGVLPRAPGNKRFLLVATDYFTKWVETEPLAQIRETDVIRFIRGNIISRFGIPRAFVSDNGTQFVGSKVKSLLEQLKIEFYNSTPSYPQCNGQAEASNKTILNGIKKRLEKAKGRWVDELANVLWAYRTTPRKATNETPYSLAFGFEAVIPLEVGLPTIRTAAYKTHLTTTRSWHEI</sequence>
<dbReference type="InterPro" id="IPR050951">
    <property type="entry name" value="Retrovirus_Pol_polyprotein"/>
</dbReference>
<dbReference type="Pfam" id="PF03732">
    <property type="entry name" value="Retrotrans_gag"/>
    <property type="match status" value="1"/>
</dbReference>
<dbReference type="Pfam" id="PF00078">
    <property type="entry name" value="RVT_1"/>
    <property type="match status" value="1"/>
</dbReference>
<dbReference type="GO" id="GO:0006310">
    <property type="term" value="P:DNA recombination"/>
    <property type="evidence" value="ECO:0007669"/>
    <property type="project" value="UniProtKB-KW"/>
</dbReference>
<feature type="region of interest" description="Disordered" evidence="6">
    <location>
        <begin position="1208"/>
        <end position="1233"/>
    </location>
</feature>
<dbReference type="Gene3D" id="3.30.70.270">
    <property type="match status" value="2"/>
</dbReference>
<gene>
    <name evidence="9" type="ORF">Acr_00g0068850</name>
</gene>
<dbReference type="Gene3D" id="3.30.420.10">
    <property type="entry name" value="Ribonuclease H-like superfamily/Ribonuclease H"/>
    <property type="match status" value="2"/>
</dbReference>
<dbReference type="SUPFAM" id="SSF50630">
    <property type="entry name" value="Acid proteases"/>
    <property type="match status" value="1"/>
</dbReference>
<dbReference type="InterPro" id="IPR002156">
    <property type="entry name" value="RNaseH_domain"/>
</dbReference>
<dbReference type="OrthoDB" id="1738821at2759"/>
<feature type="compositionally biased region" description="Basic and acidic residues" evidence="6">
    <location>
        <begin position="394"/>
        <end position="407"/>
    </location>
</feature>
<feature type="compositionally biased region" description="Acidic residues" evidence="6">
    <location>
        <begin position="522"/>
        <end position="534"/>
    </location>
</feature>
<evidence type="ECO:0000256" key="6">
    <source>
        <dbReference type="SAM" id="MobiDB-lite"/>
    </source>
</evidence>
<feature type="region of interest" description="Disordered" evidence="6">
    <location>
        <begin position="500"/>
        <end position="537"/>
    </location>
</feature>
<evidence type="ECO:0000313" key="9">
    <source>
        <dbReference type="EMBL" id="GFS40490.1"/>
    </source>
</evidence>
<evidence type="ECO:0000313" key="10">
    <source>
        <dbReference type="Proteomes" id="UP000585474"/>
    </source>
</evidence>
<evidence type="ECO:0000256" key="1">
    <source>
        <dbReference type="ARBA" id="ARBA00022679"/>
    </source>
</evidence>
<feature type="compositionally biased region" description="Basic and acidic residues" evidence="6">
    <location>
        <begin position="500"/>
        <end position="521"/>
    </location>
</feature>
<dbReference type="CDD" id="cd01647">
    <property type="entry name" value="RT_LTR"/>
    <property type="match status" value="1"/>
</dbReference>
<feature type="domain" description="RNase H type-1" evidence="7">
    <location>
        <begin position="1259"/>
        <end position="1390"/>
    </location>
</feature>
<dbReference type="InterPro" id="IPR043502">
    <property type="entry name" value="DNA/RNA_pol_sf"/>
</dbReference>
<keyword evidence="1" id="KW-0808">Transferase</keyword>
<keyword evidence="2" id="KW-0548">Nucleotidyltransferase</keyword>
<dbReference type="PANTHER" id="PTHR37984">
    <property type="entry name" value="PROTEIN CBG26694"/>
    <property type="match status" value="1"/>
</dbReference>
<keyword evidence="10" id="KW-1185">Reference proteome</keyword>
<dbReference type="EMBL" id="BJWL01000350">
    <property type="protein sequence ID" value="GFS40490.1"/>
    <property type="molecule type" value="Genomic_DNA"/>
</dbReference>
<dbReference type="PROSITE" id="PS50879">
    <property type="entry name" value="RNASE_H_1"/>
    <property type="match status" value="1"/>
</dbReference>
<dbReference type="InterPro" id="IPR001584">
    <property type="entry name" value="Integrase_cat-core"/>
</dbReference>
<dbReference type="CDD" id="cd09279">
    <property type="entry name" value="RNase_HI_like"/>
    <property type="match status" value="1"/>
</dbReference>
<dbReference type="PROSITE" id="PS50994">
    <property type="entry name" value="INTEGRASE"/>
    <property type="match status" value="1"/>
</dbReference>
<proteinExistence type="predicted"/>
<feature type="region of interest" description="Disordered" evidence="6">
    <location>
        <begin position="1"/>
        <end position="168"/>
    </location>
</feature>
<dbReference type="Pfam" id="PF13456">
    <property type="entry name" value="RVT_3"/>
    <property type="match status" value="1"/>
</dbReference>
<dbReference type="PANTHER" id="PTHR37984:SF5">
    <property type="entry name" value="PROTEIN NYNRIN-LIKE"/>
    <property type="match status" value="1"/>
</dbReference>
<dbReference type="SUPFAM" id="SSF53098">
    <property type="entry name" value="Ribonuclease H-like"/>
    <property type="match status" value="2"/>
</dbReference>
<dbReference type="GO" id="GO:0003676">
    <property type="term" value="F:nucleic acid binding"/>
    <property type="evidence" value="ECO:0007669"/>
    <property type="project" value="InterPro"/>
</dbReference>
<feature type="compositionally biased region" description="Basic and acidic residues" evidence="6">
    <location>
        <begin position="126"/>
        <end position="145"/>
    </location>
</feature>
<dbReference type="Gene3D" id="2.40.70.10">
    <property type="entry name" value="Acid Proteases"/>
    <property type="match status" value="1"/>
</dbReference>
<dbReference type="Proteomes" id="UP000585474">
    <property type="component" value="Unassembled WGS sequence"/>
</dbReference>
<keyword evidence="3" id="KW-0540">Nuclease</keyword>
<accession>A0A7J0DSL3</accession>
<feature type="region of interest" description="Disordered" evidence="6">
    <location>
        <begin position="394"/>
        <end position="416"/>
    </location>
</feature>
<dbReference type="InterPro" id="IPR036397">
    <property type="entry name" value="RNaseH_sf"/>
</dbReference>
<feature type="domain" description="Integrase catalytic" evidence="8">
    <location>
        <begin position="1479"/>
        <end position="1644"/>
    </location>
</feature>
<name>A0A7J0DSL3_9ERIC</name>
<feature type="compositionally biased region" description="Basic and acidic residues" evidence="6">
    <location>
        <begin position="15"/>
        <end position="32"/>
    </location>
</feature>
<dbReference type="InterPro" id="IPR043128">
    <property type="entry name" value="Rev_trsase/Diguanyl_cyclase"/>
</dbReference>
<dbReference type="Gene3D" id="1.10.340.70">
    <property type="match status" value="1"/>
</dbReference>
<dbReference type="InterPro" id="IPR012337">
    <property type="entry name" value="RNaseH-like_sf"/>
</dbReference>
<dbReference type="Pfam" id="PF00665">
    <property type="entry name" value="rve"/>
    <property type="match status" value="1"/>
</dbReference>
<keyword evidence="4" id="KW-0255">Endonuclease</keyword>
<evidence type="ECO:0000256" key="4">
    <source>
        <dbReference type="ARBA" id="ARBA00022759"/>
    </source>
</evidence>
<dbReference type="SUPFAM" id="SSF56672">
    <property type="entry name" value="DNA/RNA polymerases"/>
    <property type="match status" value="1"/>
</dbReference>
<feature type="compositionally biased region" description="Basic and acidic residues" evidence="6">
    <location>
        <begin position="156"/>
        <end position="165"/>
    </location>
</feature>
<dbReference type="CDD" id="cd00303">
    <property type="entry name" value="retropepsin_like"/>
    <property type="match status" value="1"/>
</dbReference>
<evidence type="ECO:0000256" key="3">
    <source>
        <dbReference type="ARBA" id="ARBA00022722"/>
    </source>
</evidence>
<dbReference type="GO" id="GO:0016779">
    <property type="term" value="F:nucleotidyltransferase activity"/>
    <property type="evidence" value="ECO:0007669"/>
    <property type="project" value="UniProtKB-KW"/>
</dbReference>
<protein>
    <submittedName>
        <fullName evidence="9">Uncharacterized protein</fullName>
    </submittedName>
</protein>
<dbReference type="InterPro" id="IPR041588">
    <property type="entry name" value="Integrase_H2C2"/>
</dbReference>
<dbReference type="InterPro" id="IPR021109">
    <property type="entry name" value="Peptidase_aspartic_dom_sf"/>
</dbReference>
<feature type="compositionally biased region" description="Polar residues" evidence="6">
    <location>
        <begin position="1210"/>
        <end position="1223"/>
    </location>
</feature>
<dbReference type="InterPro" id="IPR005162">
    <property type="entry name" value="Retrotrans_gag_dom"/>
</dbReference>
<evidence type="ECO:0000259" key="8">
    <source>
        <dbReference type="PROSITE" id="PS50994"/>
    </source>
</evidence>
<comment type="caution">
    <text evidence="9">The sequence shown here is derived from an EMBL/GenBank/DDBJ whole genome shotgun (WGS) entry which is preliminary data.</text>
</comment>
<evidence type="ECO:0000259" key="7">
    <source>
        <dbReference type="PROSITE" id="PS50879"/>
    </source>
</evidence>
<dbReference type="Pfam" id="PF17921">
    <property type="entry name" value="Integrase_H2C2"/>
    <property type="match status" value="1"/>
</dbReference>
<dbReference type="GO" id="GO:0015074">
    <property type="term" value="P:DNA integration"/>
    <property type="evidence" value="ECO:0007669"/>
    <property type="project" value="InterPro"/>
</dbReference>